<dbReference type="Pfam" id="PF06170">
    <property type="entry name" value="DUF983"/>
    <property type="match status" value="1"/>
</dbReference>
<feature type="transmembrane region" description="Helical" evidence="1">
    <location>
        <begin position="54"/>
        <end position="74"/>
    </location>
</feature>
<keyword evidence="1" id="KW-0472">Membrane</keyword>
<dbReference type="EMBL" id="CP039704">
    <property type="protein sequence ID" value="QCI80043.1"/>
    <property type="molecule type" value="Genomic_DNA"/>
</dbReference>
<accession>A0A4D7CA37</accession>
<reference evidence="3" key="1">
    <citation type="submission" date="2019-04" db="EMBL/GenBank/DDBJ databases">
        <title>Complete genome sequence of Sphingomonas sp. W1-2-3.</title>
        <authorList>
            <person name="Im W.T."/>
        </authorList>
    </citation>
    <scope>NUCLEOTIDE SEQUENCE [LARGE SCALE GENOMIC DNA]</scope>
    <source>
        <strain evidence="3">W1-2-3</strain>
    </source>
</reference>
<dbReference type="KEGG" id="hgn:E6W36_12570"/>
<organism evidence="2 3">
    <name type="scientific">Hankyongella ginsenosidimutans</name>
    <dbReference type="NCBI Taxonomy" id="1763828"/>
    <lineage>
        <taxon>Bacteria</taxon>
        <taxon>Pseudomonadati</taxon>
        <taxon>Pseudomonadota</taxon>
        <taxon>Alphaproteobacteria</taxon>
        <taxon>Sphingomonadales</taxon>
        <taxon>Sphingomonadaceae</taxon>
        <taxon>Hankyongella</taxon>
    </lineage>
</organism>
<keyword evidence="1" id="KW-0812">Transmembrane</keyword>
<evidence type="ECO:0000313" key="3">
    <source>
        <dbReference type="Proteomes" id="UP000298714"/>
    </source>
</evidence>
<feature type="transmembrane region" description="Helical" evidence="1">
    <location>
        <begin position="80"/>
        <end position="99"/>
    </location>
</feature>
<proteinExistence type="predicted"/>
<dbReference type="RefSeq" id="WP_222872899.1">
    <property type="nucleotide sequence ID" value="NZ_CP039704.1"/>
</dbReference>
<sequence length="124" mass="12940">MTPAARPDAIALALGGRCPRCGQGRLFKGVAALAPQCASCGLDFAALNVGDGPAAFLTLILGFVIVGGALWLEFAVSPPFWVHLVLWTPLLIGAVLISLRCAKAVLVAQEVRHQAHEGRLTDDA</sequence>
<protein>
    <submittedName>
        <fullName evidence="2">DUF983 domain-containing protein</fullName>
    </submittedName>
</protein>
<evidence type="ECO:0000313" key="2">
    <source>
        <dbReference type="EMBL" id="QCI80043.1"/>
    </source>
</evidence>
<name>A0A4D7CA37_9SPHN</name>
<dbReference type="Proteomes" id="UP000298714">
    <property type="component" value="Chromosome"/>
</dbReference>
<keyword evidence="3" id="KW-1185">Reference proteome</keyword>
<dbReference type="AlphaFoldDB" id="A0A4D7CA37"/>
<evidence type="ECO:0000256" key="1">
    <source>
        <dbReference type="SAM" id="Phobius"/>
    </source>
</evidence>
<gene>
    <name evidence="2" type="ORF">E6W36_12570</name>
</gene>
<keyword evidence="1" id="KW-1133">Transmembrane helix</keyword>
<dbReference type="InterPro" id="IPR009325">
    <property type="entry name" value="DUF983"/>
</dbReference>